<sequence length="315" mass="33913">MPELGDLLSGLVGQVVPHDGHILFGMDPVTRAGCFGDLNNCYSPQALQRIVTDTARSDSVRDRTGPVRVLTPGMSDPRHSTQLRIMSAEGFASELRIELTGGGRTWGMLILLRAQGSTPFSLTDTAHAAAMSQPLAITLKRFVASTPLGSARSDLPPGLIILGPDNGIRAITPSGREAVRSLTHDRAHDGEEVLDPVWDIAQRARQAGGPVVCRSFSTRGWAAVYAQPLGEPSVGDVAVTIQPAPAEVLLPAITAWYGITPREQTVIERALEGLSVKQIARRLDVSIHTVNDHFKAIYRKTRVTSRNELTASLTH</sequence>
<evidence type="ECO:0000256" key="1">
    <source>
        <dbReference type="ARBA" id="ARBA00023015"/>
    </source>
</evidence>
<keyword evidence="6" id="KW-1185">Reference proteome</keyword>
<comment type="caution">
    <text evidence="5">The sequence shown here is derived from an EMBL/GenBank/DDBJ whole genome shotgun (WGS) entry which is preliminary data.</text>
</comment>
<dbReference type="PROSITE" id="PS50043">
    <property type="entry name" value="HTH_LUXR_2"/>
    <property type="match status" value="1"/>
</dbReference>
<dbReference type="InterPro" id="IPR000792">
    <property type="entry name" value="Tscrpt_reg_LuxR_C"/>
</dbReference>
<dbReference type="Proteomes" id="UP000608024">
    <property type="component" value="Unassembled WGS sequence"/>
</dbReference>
<organism evidence="5 6">
    <name type="scientific">Streptomyces longispororuber</name>
    <dbReference type="NCBI Taxonomy" id="68230"/>
    <lineage>
        <taxon>Bacteria</taxon>
        <taxon>Bacillati</taxon>
        <taxon>Actinomycetota</taxon>
        <taxon>Actinomycetes</taxon>
        <taxon>Kitasatosporales</taxon>
        <taxon>Streptomycetaceae</taxon>
        <taxon>Streptomyces</taxon>
    </lineage>
</organism>
<proteinExistence type="predicted"/>
<dbReference type="Pfam" id="PF00196">
    <property type="entry name" value="GerE"/>
    <property type="match status" value="1"/>
</dbReference>
<dbReference type="Gene3D" id="1.10.10.10">
    <property type="entry name" value="Winged helix-like DNA-binding domain superfamily/Winged helix DNA-binding domain"/>
    <property type="match status" value="1"/>
</dbReference>
<dbReference type="SUPFAM" id="SSF46894">
    <property type="entry name" value="C-terminal effector domain of the bipartite response regulators"/>
    <property type="match status" value="1"/>
</dbReference>
<accession>A0A918ZUF7</accession>
<keyword evidence="2" id="KW-0238">DNA-binding</keyword>
<reference evidence="5" key="1">
    <citation type="journal article" date="2014" name="Int. J. Syst. Evol. Microbiol.">
        <title>Complete genome sequence of Corynebacterium casei LMG S-19264T (=DSM 44701T), isolated from a smear-ripened cheese.</title>
        <authorList>
            <consortium name="US DOE Joint Genome Institute (JGI-PGF)"/>
            <person name="Walter F."/>
            <person name="Albersmeier A."/>
            <person name="Kalinowski J."/>
            <person name="Ruckert C."/>
        </authorList>
    </citation>
    <scope>NUCLEOTIDE SEQUENCE</scope>
    <source>
        <strain evidence="5">JCM 4784</strain>
    </source>
</reference>
<feature type="domain" description="HTH luxR-type" evidence="4">
    <location>
        <begin position="252"/>
        <end position="315"/>
    </location>
</feature>
<dbReference type="GO" id="GO:0003677">
    <property type="term" value="F:DNA binding"/>
    <property type="evidence" value="ECO:0007669"/>
    <property type="project" value="UniProtKB-KW"/>
</dbReference>
<dbReference type="GO" id="GO:0006355">
    <property type="term" value="P:regulation of DNA-templated transcription"/>
    <property type="evidence" value="ECO:0007669"/>
    <property type="project" value="InterPro"/>
</dbReference>
<dbReference type="PROSITE" id="PS00622">
    <property type="entry name" value="HTH_LUXR_1"/>
    <property type="match status" value="1"/>
</dbReference>
<evidence type="ECO:0000259" key="4">
    <source>
        <dbReference type="PROSITE" id="PS50043"/>
    </source>
</evidence>
<name>A0A918ZUF7_9ACTN</name>
<dbReference type="EMBL" id="BNBT01000066">
    <property type="protein sequence ID" value="GHE69236.1"/>
    <property type="molecule type" value="Genomic_DNA"/>
</dbReference>
<reference evidence="5" key="2">
    <citation type="submission" date="2020-09" db="EMBL/GenBank/DDBJ databases">
        <authorList>
            <person name="Sun Q."/>
            <person name="Ohkuma M."/>
        </authorList>
    </citation>
    <scope>NUCLEOTIDE SEQUENCE</scope>
    <source>
        <strain evidence="5">JCM 4784</strain>
    </source>
</reference>
<evidence type="ECO:0000256" key="2">
    <source>
        <dbReference type="ARBA" id="ARBA00023125"/>
    </source>
</evidence>
<dbReference type="AlphaFoldDB" id="A0A918ZUF7"/>
<dbReference type="InterPro" id="IPR016032">
    <property type="entry name" value="Sig_transdc_resp-reg_C-effctor"/>
</dbReference>
<dbReference type="InterPro" id="IPR036388">
    <property type="entry name" value="WH-like_DNA-bd_sf"/>
</dbReference>
<gene>
    <name evidence="5" type="ORF">GCM10018785_42210</name>
</gene>
<dbReference type="SUPFAM" id="SSF55781">
    <property type="entry name" value="GAF domain-like"/>
    <property type="match status" value="1"/>
</dbReference>
<dbReference type="PANTHER" id="PTHR44688">
    <property type="entry name" value="DNA-BINDING TRANSCRIPTIONAL ACTIVATOR DEVR_DOSR"/>
    <property type="match status" value="1"/>
</dbReference>
<dbReference type="CDD" id="cd06170">
    <property type="entry name" value="LuxR_C_like"/>
    <property type="match status" value="1"/>
</dbReference>
<keyword evidence="3" id="KW-0804">Transcription</keyword>
<protein>
    <recommendedName>
        <fullName evidence="4">HTH luxR-type domain-containing protein</fullName>
    </recommendedName>
</protein>
<dbReference type="PRINTS" id="PR00038">
    <property type="entry name" value="HTHLUXR"/>
</dbReference>
<evidence type="ECO:0000313" key="6">
    <source>
        <dbReference type="Proteomes" id="UP000608024"/>
    </source>
</evidence>
<dbReference type="PANTHER" id="PTHR44688:SF16">
    <property type="entry name" value="DNA-BINDING TRANSCRIPTIONAL ACTIVATOR DEVR_DOSR"/>
    <property type="match status" value="1"/>
</dbReference>
<evidence type="ECO:0000256" key="3">
    <source>
        <dbReference type="ARBA" id="ARBA00023163"/>
    </source>
</evidence>
<evidence type="ECO:0000313" key="5">
    <source>
        <dbReference type="EMBL" id="GHE69236.1"/>
    </source>
</evidence>
<keyword evidence="1" id="KW-0805">Transcription regulation</keyword>
<dbReference type="SMART" id="SM00421">
    <property type="entry name" value="HTH_LUXR"/>
    <property type="match status" value="1"/>
</dbReference>